<proteinExistence type="predicted"/>
<organism evidence="1 2">
    <name type="scientific">Sphingobium tyrosinilyticum</name>
    <dbReference type="NCBI Taxonomy" id="2715436"/>
    <lineage>
        <taxon>Bacteria</taxon>
        <taxon>Pseudomonadati</taxon>
        <taxon>Pseudomonadota</taxon>
        <taxon>Alphaproteobacteria</taxon>
        <taxon>Sphingomonadales</taxon>
        <taxon>Sphingomonadaceae</taxon>
        <taxon>Sphingobium</taxon>
    </lineage>
</organism>
<accession>A0ABV9F1V9</accession>
<evidence type="ECO:0000313" key="2">
    <source>
        <dbReference type="Proteomes" id="UP001595957"/>
    </source>
</evidence>
<reference evidence="2" key="1">
    <citation type="journal article" date="2019" name="Int. J. Syst. Evol. Microbiol.">
        <title>The Global Catalogue of Microorganisms (GCM) 10K type strain sequencing project: providing services to taxonomists for standard genome sequencing and annotation.</title>
        <authorList>
            <consortium name="The Broad Institute Genomics Platform"/>
            <consortium name="The Broad Institute Genome Sequencing Center for Infectious Disease"/>
            <person name="Wu L."/>
            <person name="Ma J."/>
        </authorList>
    </citation>
    <scope>NUCLEOTIDE SEQUENCE [LARGE SCALE GENOMIC DNA]</scope>
    <source>
        <strain evidence="2">NBRC 103632</strain>
    </source>
</reference>
<dbReference type="RefSeq" id="WP_380806418.1">
    <property type="nucleotide sequence ID" value="NZ_JBHSFZ010000058.1"/>
</dbReference>
<dbReference type="SUPFAM" id="SSF54593">
    <property type="entry name" value="Glyoxalase/Bleomycin resistance protein/Dihydroxybiphenyl dioxygenase"/>
    <property type="match status" value="1"/>
</dbReference>
<gene>
    <name evidence="1" type="ORF">ACFO3E_16630</name>
</gene>
<comment type="caution">
    <text evidence="1">The sequence shown here is derived from an EMBL/GenBank/DDBJ whole genome shotgun (WGS) entry which is preliminary data.</text>
</comment>
<dbReference type="Proteomes" id="UP001595957">
    <property type="component" value="Unassembled WGS sequence"/>
</dbReference>
<evidence type="ECO:0000313" key="1">
    <source>
        <dbReference type="EMBL" id="MFC4595788.1"/>
    </source>
</evidence>
<name>A0ABV9F1V9_9SPHN</name>
<dbReference type="EMBL" id="JBHSFZ010000058">
    <property type="protein sequence ID" value="MFC4595788.1"/>
    <property type="molecule type" value="Genomic_DNA"/>
</dbReference>
<sequence length="153" mass="16489">MVMKPGPTINRVILSYREENFDTACDELARALGIIDFEIFDPPGLGLRVAISWTAGIELISPRGREGIADAIRSQIDERGEGLSSLVLAIPDLGEGEARAAAAGYPPYGRVDCFSANPAWRDRFSVATEAPLPRIAGVELVLIQIKEKPNQAG</sequence>
<keyword evidence="2" id="KW-1185">Reference proteome</keyword>
<dbReference type="InterPro" id="IPR029068">
    <property type="entry name" value="Glyas_Bleomycin-R_OHBP_Dase"/>
</dbReference>
<dbReference type="Gene3D" id="3.10.180.10">
    <property type="entry name" value="2,3-Dihydroxybiphenyl 1,2-Dioxygenase, domain 1"/>
    <property type="match status" value="1"/>
</dbReference>
<protein>
    <submittedName>
        <fullName evidence="1">Uncharacterized protein</fullName>
    </submittedName>
</protein>